<accession>A0ABR2VLY6</accession>
<proteinExistence type="predicted"/>
<dbReference type="PANTHER" id="PTHR28541">
    <property type="entry name" value="DDB1- AND CUL4-ASSOCIATED FACTOR 15"/>
    <property type="match status" value="1"/>
</dbReference>
<keyword evidence="3" id="KW-1185">Reference proteome</keyword>
<dbReference type="InterPro" id="IPR032734">
    <property type="entry name" value="DCAF15_WD40"/>
</dbReference>
<evidence type="ECO:0000313" key="2">
    <source>
        <dbReference type="EMBL" id="KAK9679618.1"/>
    </source>
</evidence>
<organism evidence="2 3">
    <name type="scientific">Basidiobolus ranarum</name>
    <dbReference type="NCBI Taxonomy" id="34480"/>
    <lineage>
        <taxon>Eukaryota</taxon>
        <taxon>Fungi</taxon>
        <taxon>Fungi incertae sedis</taxon>
        <taxon>Zoopagomycota</taxon>
        <taxon>Entomophthoromycotina</taxon>
        <taxon>Basidiobolomycetes</taxon>
        <taxon>Basidiobolales</taxon>
        <taxon>Basidiobolaceae</taxon>
        <taxon>Basidiobolus</taxon>
    </lineage>
</organism>
<dbReference type="PANTHER" id="PTHR28541:SF1">
    <property type="entry name" value="DDB1- AND CUL4-ASSOCIATED FACTOR 15"/>
    <property type="match status" value="1"/>
</dbReference>
<protein>
    <submittedName>
        <fullName evidence="2">Protein ubiquitination</fullName>
    </submittedName>
</protein>
<sequence length="398" mass="45724">MPPPLSKISKGLLSRELGVHYDKKNTWYSTIPERLLYKIEDVTDLNEEIKTVIILGFMKDGYHLLSYQCIMSEEHYGIKWEYYAIFWEFQLAGRLRKVATTYLFDSEEEMELTAAESKDERFAFFHGRHHSSAVCIILDLDFLQNPKSRARAGMFRLNYTLHPPYPKANIAVLFSSPNTLILNSGEAIHFVHYRNVNDLKGFTETHTLQDKLWSKNSDLFSESFMMDMDTRSTLSITSFQHKQISFDLEGYLSLEMDALEDGLRIVDYNSRILLNFPNEDYILLLVSAFASCTLSLNNSPQAYVFLLTVNYQTGDVSTIKRWTPNTCIISDIPLTPSIIIRELHAVCKGYSDLLVSSRDIHAFLTNHGVIKGRSVPLIKHPSYPLGLLGFNRKLFGWS</sequence>
<comment type="caution">
    <text evidence="2">The sequence shown here is derived from an EMBL/GenBank/DDBJ whole genome shotgun (WGS) entry which is preliminary data.</text>
</comment>
<evidence type="ECO:0000259" key="1">
    <source>
        <dbReference type="Pfam" id="PF14939"/>
    </source>
</evidence>
<dbReference type="EMBL" id="JASJQH010009425">
    <property type="protein sequence ID" value="KAK9679618.1"/>
    <property type="molecule type" value="Genomic_DNA"/>
</dbReference>
<dbReference type="InterPro" id="IPR038914">
    <property type="entry name" value="DCAF15"/>
</dbReference>
<dbReference type="Proteomes" id="UP001479436">
    <property type="component" value="Unassembled WGS sequence"/>
</dbReference>
<name>A0ABR2VLY6_9FUNG</name>
<dbReference type="Pfam" id="PF14939">
    <property type="entry name" value="DCAF15_WD40"/>
    <property type="match status" value="1"/>
</dbReference>
<evidence type="ECO:0000313" key="3">
    <source>
        <dbReference type="Proteomes" id="UP001479436"/>
    </source>
</evidence>
<feature type="domain" description="DDB1- and CUL4-associated factor 15 WD40 repeat-containing" evidence="1">
    <location>
        <begin position="23"/>
        <end position="108"/>
    </location>
</feature>
<gene>
    <name evidence="2" type="primary">DCAF15</name>
    <name evidence="2" type="ORF">K7432_016214</name>
</gene>
<reference evidence="2 3" key="1">
    <citation type="submission" date="2023-04" db="EMBL/GenBank/DDBJ databases">
        <title>Genome of Basidiobolus ranarum AG-B5.</title>
        <authorList>
            <person name="Stajich J.E."/>
            <person name="Carter-House D."/>
            <person name="Gryganskyi A."/>
        </authorList>
    </citation>
    <scope>NUCLEOTIDE SEQUENCE [LARGE SCALE GENOMIC DNA]</scope>
    <source>
        <strain evidence="2 3">AG-B5</strain>
    </source>
</reference>